<dbReference type="SUPFAM" id="SSF48371">
    <property type="entry name" value="ARM repeat"/>
    <property type="match status" value="1"/>
</dbReference>
<evidence type="ECO:0000256" key="1">
    <source>
        <dbReference type="ARBA" id="ARBA00004123"/>
    </source>
</evidence>
<feature type="domain" description="RRP12 N-terminal HEAT" evidence="6">
    <location>
        <begin position="109"/>
        <end position="337"/>
    </location>
</feature>
<dbReference type="InterPro" id="IPR012978">
    <property type="entry name" value="HEAT_RRP12"/>
</dbReference>
<evidence type="ECO:0000259" key="6">
    <source>
        <dbReference type="Pfam" id="PF25772"/>
    </source>
</evidence>
<dbReference type="InterPro" id="IPR052087">
    <property type="entry name" value="RRP12"/>
</dbReference>
<feature type="region of interest" description="Disordered" evidence="4">
    <location>
        <begin position="1134"/>
        <end position="1158"/>
    </location>
</feature>
<accession>A0AAW1CFB4</accession>
<reference evidence="7 8" key="1">
    <citation type="submission" date="2022-12" db="EMBL/GenBank/DDBJ databases">
        <title>Chromosome-level genome assembly of true bugs.</title>
        <authorList>
            <person name="Ma L."/>
            <person name="Li H."/>
        </authorList>
    </citation>
    <scope>NUCLEOTIDE SEQUENCE [LARGE SCALE GENOMIC DNA]</scope>
    <source>
        <strain evidence="7">Lab_2022b</strain>
    </source>
</reference>
<feature type="compositionally biased region" description="Polar residues" evidence="4">
    <location>
        <begin position="18"/>
        <end position="27"/>
    </location>
</feature>
<feature type="region of interest" description="Disordered" evidence="4">
    <location>
        <begin position="1201"/>
        <end position="1266"/>
    </location>
</feature>
<dbReference type="Proteomes" id="UP001461498">
    <property type="component" value="Unassembled WGS sequence"/>
</dbReference>
<dbReference type="EMBL" id="JAPXFL010000083">
    <property type="protein sequence ID" value="KAK9496445.1"/>
    <property type="molecule type" value="Genomic_DNA"/>
</dbReference>
<evidence type="ECO:0008006" key="9">
    <source>
        <dbReference type="Google" id="ProtNLM"/>
    </source>
</evidence>
<feature type="compositionally biased region" description="Basic and acidic residues" evidence="4">
    <location>
        <begin position="1239"/>
        <end position="1249"/>
    </location>
</feature>
<keyword evidence="3" id="KW-0539">Nucleus</keyword>
<dbReference type="GO" id="GO:0005634">
    <property type="term" value="C:nucleus"/>
    <property type="evidence" value="ECO:0007669"/>
    <property type="project" value="UniProtKB-SubCell"/>
</dbReference>
<organism evidence="7 8">
    <name type="scientific">Rhynocoris fuscipes</name>
    <dbReference type="NCBI Taxonomy" id="488301"/>
    <lineage>
        <taxon>Eukaryota</taxon>
        <taxon>Metazoa</taxon>
        <taxon>Ecdysozoa</taxon>
        <taxon>Arthropoda</taxon>
        <taxon>Hexapoda</taxon>
        <taxon>Insecta</taxon>
        <taxon>Pterygota</taxon>
        <taxon>Neoptera</taxon>
        <taxon>Paraneoptera</taxon>
        <taxon>Hemiptera</taxon>
        <taxon>Heteroptera</taxon>
        <taxon>Panheteroptera</taxon>
        <taxon>Cimicomorpha</taxon>
        <taxon>Reduviidae</taxon>
        <taxon>Harpactorinae</taxon>
        <taxon>Harpactorini</taxon>
        <taxon>Rhynocoris</taxon>
    </lineage>
</organism>
<evidence type="ECO:0000259" key="5">
    <source>
        <dbReference type="Pfam" id="PF08161"/>
    </source>
</evidence>
<keyword evidence="8" id="KW-1185">Reference proteome</keyword>
<evidence type="ECO:0000256" key="2">
    <source>
        <dbReference type="ARBA" id="ARBA00007690"/>
    </source>
</evidence>
<comment type="similarity">
    <text evidence="2">Belongs to the RRP12 family.</text>
</comment>
<dbReference type="InterPro" id="IPR016024">
    <property type="entry name" value="ARM-type_fold"/>
</dbReference>
<dbReference type="PANTHER" id="PTHR48287:SF1">
    <property type="entry name" value="ARM REPEAT SUPERFAMILY PROTEIN"/>
    <property type="match status" value="1"/>
</dbReference>
<dbReference type="PANTHER" id="PTHR48287">
    <property type="entry name" value="ARM REPEAT SUPERFAMILY PROTEIN"/>
    <property type="match status" value="1"/>
</dbReference>
<sequence>MAKFRKRVNSKGKRWQKGHSSSSNPSTHKYREAAQSRFFTPIEGESNLTQDAVQKHDNIFGNNGEEMDEDDLQSFGSKTYKTFDTFASDWSCVTNKSFTGLIRKFRVDSEMHKNMLAVLAAVTEVIKEKGGKESSTEYFAALMTSLDSTENDDDSVAAILNLLSMCIKSTPQSVLQLKFSDASRILINLLGKYSLTERVPILRAILGCLSVLLRAQESAVWNSPSTIQILDSVLTFITFSKPKIRKSAQYSIVAIVKDSKITGSGLSHIAKHCSRLIESITTGSITTTLHVLTLLKEIMHKFPKNELKECCESILKVMTMKNILLTSCGMQALHGMFVNRPEVSCLPPHRNARLINALYHYEPPSDDVQPLQAWLVTMQEAYINLAKIEINLCMANIVKLFRQLTELYRGQRPDVMTAVTYCLQAIIADCISAAAAEHQKFSQPLAEICSILEELITTKIGTALPHILHILSAMFKECGPHCPNLLVPCLKSVAELRDETEFIYKNELENTVGSAIRSMGPLIVIDTVPLKIIPGDRQFKRSWILPVFKYNIKSCTLKCFIDRFLPLAAVCRNEGERLKKINDQIGAVSYDLLQSQIWALLPSFSAQPSDISSSFGSLAKTLGGLLSSRKDLRLIILSCLRKLITFSLENERIEDIQTMAKYAKNYLPILFNIYTTKVLGTDEEGARLATLETIKVYLKISEKELTKELFDRAFDKVQNKESDEFVRETVMDLLKALLPYQNIQDVEKLYNEIIEKIKDTDKQKEEKKYYRLLEEIFTSDSESCIEFVNKNLSRINDLLLESLDKSATTSKGARLRCILELLKKVDSPESLLETILPETILGVKDVNQQCRGTAFKILRYIADNMETKEYLHIILAGLAGNPTMASCSLLALAGIVYFIKDTLDPVVEEQLLYNAGLLAVCDTREIVTAALSFIKVFLTSYPREKIYNYLPQLIKIFSNMTDNCKRHNRTKTRDILSRLIRWFGGETVLKLVPNKDETLRIRVRNLAKIQKRRQKLRESERSSKATTDISTFTVDNKQTSIEEILNESDSDIALDEDEDDDKEDRRKSKKKKQKTWITETPDDIVDFTDIRSSHKITGTKPGTNMPLLNVKKSKPKTEFKTAPDGRLIIVDEKPKYNNDSDDEDEDLMSNKKKKKKSVIPGLEDFDDDYEASDDDVLTMTTAAGLGLKRSLSMSTLNSASTHTNKYQAGGSGIHRPVRKSVPNKGKSKKNEIINTGSEYKAKKAKGDIKRKGKPDPYAYLPLQRDSLNKRKRMKNMAKMKNILKAAKSGANIGRKLKVKRK</sequence>
<evidence type="ECO:0000313" key="8">
    <source>
        <dbReference type="Proteomes" id="UP001461498"/>
    </source>
</evidence>
<feature type="compositionally biased region" description="Acidic residues" evidence="4">
    <location>
        <begin position="1045"/>
        <end position="1062"/>
    </location>
</feature>
<evidence type="ECO:0000256" key="3">
    <source>
        <dbReference type="ARBA" id="ARBA00023242"/>
    </source>
</evidence>
<protein>
    <recommendedName>
        <fullName evidence="9">RRP12-like protein</fullName>
    </recommendedName>
</protein>
<comment type="subcellular location">
    <subcellularLocation>
        <location evidence="1">Nucleus</location>
    </subcellularLocation>
</comment>
<dbReference type="InterPro" id="IPR011989">
    <property type="entry name" value="ARM-like"/>
</dbReference>
<feature type="compositionally biased region" description="Basic residues" evidence="4">
    <location>
        <begin position="1"/>
        <end position="17"/>
    </location>
</feature>
<feature type="region of interest" description="Disordered" evidence="4">
    <location>
        <begin position="1"/>
        <end position="33"/>
    </location>
</feature>
<feature type="region of interest" description="Disordered" evidence="4">
    <location>
        <begin position="1045"/>
        <end position="1075"/>
    </location>
</feature>
<evidence type="ECO:0000256" key="4">
    <source>
        <dbReference type="SAM" id="MobiDB-lite"/>
    </source>
</evidence>
<dbReference type="Pfam" id="PF08161">
    <property type="entry name" value="RRP12_HEAT"/>
    <property type="match status" value="1"/>
</dbReference>
<dbReference type="InterPro" id="IPR057860">
    <property type="entry name" value="HEAT_RRP12_N"/>
</dbReference>
<gene>
    <name evidence="7" type="ORF">O3M35_013284</name>
</gene>
<evidence type="ECO:0000313" key="7">
    <source>
        <dbReference type="EMBL" id="KAK9496445.1"/>
    </source>
</evidence>
<name>A0AAW1CFB4_9HEMI</name>
<comment type="caution">
    <text evidence="7">The sequence shown here is derived from an EMBL/GenBank/DDBJ whole genome shotgun (WGS) entry which is preliminary data.</text>
</comment>
<dbReference type="Gene3D" id="1.25.10.10">
    <property type="entry name" value="Leucine-rich Repeat Variant"/>
    <property type="match status" value="2"/>
</dbReference>
<feature type="domain" description="RRP12 HEAT" evidence="5">
    <location>
        <begin position="411"/>
        <end position="677"/>
    </location>
</feature>
<dbReference type="Pfam" id="PF25772">
    <property type="entry name" value="HEAT_RRP12_N"/>
    <property type="match status" value="1"/>
</dbReference>
<proteinExistence type="inferred from homology"/>